<dbReference type="EMBL" id="JAWDIS010000003">
    <property type="protein sequence ID" value="MDU0368526.1"/>
    <property type="molecule type" value="Genomic_DNA"/>
</dbReference>
<proteinExistence type="predicted"/>
<reference evidence="2 3" key="1">
    <citation type="submission" date="2023-09" db="EMBL/GenBank/DDBJ databases">
        <title>Microbacterium fusihabitans sp. nov., Microbacterium phycihabitans sp. nov., and Microbacterium cervinum sp. nov., isolated from dried seaweeds of beach.</title>
        <authorList>
            <person name="Lee S.D."/>
        </authorList>
    </citation>
    <scope>NUCLEOTIDE SEQUENCE [LARGE SCALE GENOMIC DNA]</scope>
    <source>
        <strain evidence="2 3">KSW4-17</strain>
    </source>
</reference>
<evidence type="ECO:0008006" key="4">
    <source>
        <dbReference type="Google" id="ProtNLM"/>
    </source>
</evidence>
<gene>
    <name evidence="2" type="ORF">RWH45_15035</name>
</gene>
<dbReference type="RefSeq" id="WP_315995681.1">
    <property type="nucleotide sequence ID" value="NZ_JAWDIS010000003.1"/>
</dbReference>
<feature type="signal peptide" evidence="1">
    <location>
        <begin position="1"/>
        <end position="19"/>
    </location>
</feature>
<dbReference type="Proteomes" id="UP001263371">
    <property type="component" value="Unassembled WGS sequence"/>
</dbReference>
<accession>A0ABU3TAY5</accession>
<keyword evidence="1" id="KW-0732">Signal</keyword>
<evidence type="ECO:0000256" key="1">
    <source>
        <dbReference type="SAM" id="SignalP"/>
    </source>
</evidence>
<feature type="chain" id="PRO_5045056908" description="DUF732 domain-containing protein" evidence="1">
    <location>
        <begin position="20"/>
        <end position="113"/>
    </location>
</feature>
<name>A0ABU3TAY5_9MICO</name>
<evidence type="ECO:0000313" key="2">
    <source>
        <dbReference type="EMBL" id="MDU0368526.1"/>
    </source>
</evidence>
<comment type="caution">
    <text evidence="2">The sequence shown here is derived from an EMBL/GenBank/DDBJ whole genome shotgun (WGS) entry which is preliminary data.</text>
</comment>
<sequence length="113" mass="11859">MSRRRLLVALVVVAAVVSAGVEYTETVAAPRYRLATRAADPDGFLDAVRAAAPHGGVVAMSRDEDVLAGAWQYCVDHTDLNPGEPIVITVGGRLLTDGEEIGAVVRAARTSLC</sequence>
<protein>
    <recommendedName>
        <fullName evidence="4">DUF732 domain-containing protein</fullName>
    </recommendedName>
</protein>
<keyword evidence="3" id="KW-1185">Reference proteome</keyword>
<evidence type="ECO:0000313" key="3">
    <source>
        <dbReference type="Proteomes" id="UP001263371"/>
    </source>
</evidence>
<organism evidence="2 3">
    <name type="scientific">Microbacterium galbum</name>
    <dbReference type="NCBI Taxonomy" id="3075994"/>
    <lineage>
        <taxon>Bacteria</taxon>
        <taxon>Bacillati</taxon>
        <taxon>Actinomycetota</taxon>
        <taxon>Actinomycetes</taxon>
        <taxon>Micrococcales</taxon>
        <taxon>Microbacteriaceae</taxon>
        <taxon>Microbacterium</taxon>
    </lineage>
</organism>